<dbReference type="InterPro" id="IPR011024">
    <property type="entry name" value="G_crystallin-like"/>
</dbReference>
<keyword evidence="3" id="KW-1185">Reference proteome</keyword>
<feature type="chain" id="PRO_5013139531" description="Secreted protein" evidence="1">
    <location>
        <begin position="16"/>
        <end position="306"/>
    </location>
</feature>
<name>A0A1V9ZJS2_9STRA</name>
<evidence type="ECO:0008006" key="4">
    <source>
        <dbReference type="Google" id="ProtNLM"/>
    </source>
</evidence>
<dbReference type="EMBL" id="JNBS01001866">
    <property type="protein sequence ID" value="OQR98243.1"/>
    <property type="molecule type" value="Genomic_DNA"/>
</dbReference>
<proteinExistence type="predicted"/>
<evidence type="ECO:0000256" key="1">
    <source>
        <dbReference type="SAM" id="SignalP"/>
    </source>
</evidence>
<dbReference type="SUPFAM" id="SSF49695">
    <property type="entry name" value="gamma-Crystallin-like"/>
    <property type="match status" value="1"/>
</dbReference>
<sequence>MLSLLLILYIPTISAVVTLYQLPYYKGQSLTLNQNDTFIQDIRWQLMAIQSIKISQNESFITYDKDNFQGNNATWYRSVIYPGNWKDRIRSFRIVPVISPPIDPEKQNSIQAPWYFMGTWEGFMMVRMSAQWPGYPECYAVNGVNCILRWEVDEMLSVVEEFANNDKQNSNISSTTFNAPCGPARYEHWGADPLWCNKAQYLLRALANGERNLNDLKCVAKNNGIIAQFQSASLCIPRTDTTYWYACKIFTSMDLCKATVTKFLFTSPYMTDSVKCCGYNDDCSYRSSDDSSSGVKQGNIFWFELC</sequence>
<keyword evidence="1" id="KW-0732">Signal</keyword>
<feature type="signal peptide" evidence="1">
    <location>
        <begin position="1"/>
        <end position="15"/>
    </location>
</feature>
<dbReference type="Proteomes" id="UP000243217">
    <property type="component" value="Unassembled WGS sequence"/>
</dbReference>
<dbReference type="Gene3D" id="2.60.20.10">
    <property type="entry name" value="Crystallins"/>
    <property type="match status" value="1"/>
</dbReference>
<dbReference type="STRING" id="74557.A0A1V9ZJS2"/>
<evidence type="ECO:0000313" key="2">
    <source>
        <dbReference type="EMBL" id="OQR98243.1"/>
    </source>
</evidence>
<dbReference type="AlphaFoldDB" id="A0A1V9ZJS2"/>
<evidence type="ECO:0000313" key="3">
    <source>
        <dbReference type="Proteomes" id="UP000243217"/>
    </source>
</evidence>
<protein>
    <recommendedName>
        <fullName evidence="4">Secreted protein</fullName>
    </recommendedName>
</protein>
<reference evidence="2 3" key="1">
    <citation type="journal article" date="2014" name="Genome Biol. Evol.">
        <title>The secreted proteins of Achlya hypogyna and Thraustotheca clavata identify the ancestral oomycete secretome and reveal gene acquisitions by horizontal gene transfer.</title>
        <authorList>
            <person name="Misner I."/>
            <person name="Blouin N."/>
            <person name="Leonard G."/>
            <person name="Richards T.A."/>
            <person name="Lane C.E."/>
        </authorList>
    </citation>
    <scope>NUCLEOTIDE SEQUENCE [LARGE SCALE GENOMIC DNA]</scope>
    <source>
        <strain evidence="2 3">ATCC 34112</strain>
    </source>
</reference>
<comment type="caution">
    <text evidence="2">The sequence shown here is derived from an EMBL/GenBank/DDBJ whole genome shotgun (WGS) entry which is preliminary data.</text>
</comment>
<organism evidence="2 3">
    <name type="scientific">Thraustotheca clavata</name>
    <dbReference type="NCBI Taxonomy" id="74557"/>
    <lineage>
        <taxon>Eukaryota</taxon>
        <taxon>Sar</taxon>
        <taxon>Stramenopiles</taxon>
        <taxon>Oomycota</taxon>
        <taxon>Saprolegniomycetes</taxon>
        <taxon>Saprolegniales</taxon>
        <taxon>Achlyaceae</taxon>
        <taxon>Thraustotheca</taxon>
    </lineage>
</organism>
<accession>A0A1V9ZJS2</accession>
<gene>
    <name evidence="2" type="ORF">THRCLA_21904</name>
</gene>